<dbReference type="AlphaFoldDB" id="I1CZG6"/>
<reference evidence="2" key="2">
    <citation type="submission" date="2012-01" db="EMBL/GenBank/DDBJ databases">
        <title>Noncontiguous Finished sequence of chromosome of Saccharomonospora glauca K62.</title>
        <authorList>
            <consortium name="US DOE Joint Genome Institute"/>
            <person name="Lucas S."/>
            <person name="Han J."/>
            <person name="Lapidus A."/>
            <person name="Cheng J.-F."/>
            <person name="Goodwin L."/>
            <person name="Pitluck S."/>
            <person name="Peters L."/>
            <person name="Mikhailova N."/>
            <person name="Held B."/>
            <person name="Detter J.C."/>
            <person name="Han C."/>
            <person name="Tapia R."/>
            <person name="Land M."/>
            <person name="Hauser L."/>
            <person name="Kyrpides N."/>
            <person name="Ivanova N."/>
            <person name="Pagani I."/>
            <person name="Brambilla E.-M."/>
            <person name="Klenk H.-P."/>
            <person name="Woyke T."/>
        </authorList>
    </citation>
    <scope>NUCLEOTIDE SEQUENCE [LARGE SCALE GENOMIC DNA]</scope>
    <source>
        <strain evidence="2">K62</strain>
    </source>
</reference>
<evidence type="ECO:0000313" key="2">
    <source>
        <dbReference type="Proteomes" id="UP000005087"/>
    </source>
</evidence>
<gene>
    <name evidence="1" type="ORF">SacglDRAFT_01158</name>
</gene>
<dbReference type="OrthoDB" id="4746612at2"/>
<reference evidence="1 2" key="1">
    <citation type="submission" date="2011-09" db="EMBL/GenBank/DDBJ databases">
        <authorList>
            <consortium name="US DOE Joint Genome Institute (JGI-PGF)"/>
            <person name="Lucas S."/>
            <person name="Han J."/>
            <person name="Lapidus A."/>
            <person name="Cheng J.-F."/>
            <person name="Goodwin L."/>
            <person name="Pitluck S."/>
            <person name="Peters L."/>
            <person name="Land M.L."/>
            <person name="Hauser L."/>
            <person name="Brambilla E."/>
            <person name="Klenk H.-P."/>
            <person name="Woyke T.J."/>
        </authorList>
    </citation>
    <scope>NUCLEOTIDE SEQUENCE [LARGE SCALE GENOMIC DNA]</scope>
    <source>
        <strain evidence="1 2">K62</strain>
    </source>
</reference>
<evidence type="ECO:0008006" key="3">
    <source>
        <dbReference type="Google" id="ProtNLM"/>
    </source>
</evidence>
<proteinExistence type="predicted"/>
<organism evidence="1 2">
    <name type="scientific">Saccharomonospora glauca K62</name>
    <dbReference type="NCBI Taxonomy" id="928724"/>
    <lineage>
        <taxon>Bacteria</taxon>
        <taxon>Bacillati</taxon>
        <taxon>Actinomycetota</taxon>
        <taxon>Actinomycetes</taxon>
        <taxon>Pseudonocardiales</taxon>
        <taxon>Pseudonocardiaceae</taxon>
        <taxon>Saccharomonospora</taxon>
    </lineage>
</organism>
<dbReference type="HOGENOM" id="CLU_141070_1_0_11"/>
<dbReference type="EMBL" id="CM001484">
    <property type="protein sequence ID" value="EIE98090.1"/>
    <property type="molecule type" value="Genomic_DNA"/>
</dbReference>
<keyword evidence="2" id="KW-1185">Reference proteome</keyword>
<name>I1CZG6_9PSEU</name>
<evidence type="ECO:0000313" key="1">
    <source>
        <dbReference type="EMBL" id="EIE98090.1"/>
    </source>
</evidence>
<dbReference type="Proteomes" id="UP000005087">
    <property type="component" value="Chromosome"/>
</dbReference>
<sequence>MRKCTKCGLELRTKEGNKMTNRSPRAAQFEAKVHQEYLLDPDSSALLDTILDTMDVIHELSEAQRGQPLIAKGSMGQAVIAPLVAELRQQRALLSSLLKRLGLPEEAAEDDDEVSLARSERARKAARARWDKRKGS</sequence>
<protein>
    <recommendedName>
        <fullName evidence="3">Terminase small subunit</fullName>
    </recommendedName>
</protein>
<dbReference type="STRING" id="928724.SacglDRAFT_01158"/>
<accession>I1CZG6</accession>